<dbReference type="GO" id="GO:0046872">
    <property type="term" value="F:metal ion binding"/>
    <property type="evidence" value="ECO:0007669"/>
    <property type="project" value="UniProtKB-KW"/>
</dbReference>
<keyword evidence="1 4" id="KW-0349">Heme</keyword>
<evidence type="ECO:0000256" key="2">
    <source>
        <dbReference type="ARBA" id="ARBA00022723"/>
    </source>
</evidence>
<evidence type="ECO:0000256" key="4">
    <source>
        <dbReference type="PROSITE-ProRule" id="PRU00433"/>
    </source>
</evidence>
<reference evidence="7 8" key="1">
    <citation type="submission" date="2020-04" db="EMBL/GenBank/DDBJ databases">
        <authorList>
            <person name="De Canck E."/>
        </authorList>
    </citation>
    <scope>NUCLEOTIDE SEQUENCE [LARGE SCALE GENOMIC DNA]</scope>
    <source>
        <strain evidence="7 8">LMG 24238</strain>
    </source>
</reference>
<keyword evidence="8" id="KW-1185">Reference proteome</keyword>
<dbReference type="SUPFAM" id="SSF46626">
    <property type="entry name" value="Cytochrome c"/>
    <property type="match status" value="1"/>
</dbReference>
<name>A0A6J5CB28_9BURK</name>
<dbReference type="InterPro" id="IPR036909">
    <property type="entry name" value="Cyt_c-like_dom_sf"/>
</dbReference>
<dbReference type="RefSeq" id="WP_175053402.1">
    <property type="nucleotide sequence ID" value="NZ_CADIKC010000009.1"/>
</dbReference>
<evidence type="ECO:0000256" key="3">
    <source>
        <dbReference type="ARBA" id="ARBA00023004"/>
    </source>
</evidence>
<dbReference type="PANTHER" id="PTHR35008">
    <property type="entry name" value="BLL4482 PROTEIN-RELATED"/>
    <property type="match status" value="1"/>
</dbReference>
<proteinExistence type="predicted"/>
<sequence length="196" mass="20237">MRDGCRLTDVGARTARTALAALLSLSALASCSSIAPGDQSTRAGHDIGTPLTDQDLAAWNIDVAPDGRGLPVDSGDVATGAHLFAAKCAACHGAQGQGGLGDQLIGGQGTLTSAKPKRTVGSYWPYATTLFDYIRRAMPYNAPESLSADEVYALSAFLLNQNGIVPANTRLDAASLPRVAMPNRGGFVADPRPGQL</sequence>
<dbReference type="Gene3D" id="1.10.760.10">
    <property type="entry name" value="Cytochrome c-like domain"/>
    <property type="match status" value="1"/>
</dbReference>
<keyword evidence="3 4" id="KW-0408">Iron</keyword>
<dbReference type="InterPro" id="IPR009056">
    <property type="entry name" value="Cyt_c-like_dom"/>
</dbReference>
<dbReference type="AlphaFoldDB" id="A0A6J5CB28"/>
<organism evidence="7 8">
    <name type="scientific">Paraburkholderia sediminicola</name>
    <dbReference type="NCBI Taxonomy" id="458836"/>
    <lineage>
        <taxon>Bacteria</taxon>
        <taxon>Pseudomonadati</taxon>
        <taxon>Pseudomonadota</taxon>
        <taxon>Betaproteobacteria</taxon>
        <taxon>Burkholderiales</taxon>
        <taxon>Burkholderiaceae</taxon>
        <taxon>Paraburkholderia</taxon>
    </lineage>
</organism>
<evidence type="ECO:0000313" key="7">
    <source>
        <dbReference type="EMBL" id="CAB3730473.1"/>
    </source>
</evidence>
<dbReference type="GO" id="GO:0020037">
    <property type="term" value="F:heme binding"/>
    <property type="evidence" value="ECO:0007669"/>
    <property type="project" value="InterPro"/>
</dbReference>
<dbReference type="Pfam" id="PF13442">
    <property type="entry name" value="Cytochrome_CBB3"/>
    <property type="match status" value="1"/>
</dbReference>
<keyword evidence="2 4" id="KW-0479">Metal-binding</keyword>
<evidence type="ECO:0000259" key="6">
    <source>
        <dbReference type="PROSITE" id="PS51007"/>
    </source>
</evidence>
<dbReference type="InterPro" id="IPR051459">
    <property type="entry name" value="Cytochrome_c-type_DH"/>
</dbReference>
<feature type="domain" description="Cytochrome c" evidence="6">
    <location>
        <begin position="75"/>
        <end position="162"/>
    </location>
</feature>
<keyword evidence="5" id="KW-0732">Signal</keyword>
<accession>A0A6J5CB28</accession>
<evidence type="ECO:0000256" key="5">
    <source>
        <dbReference type="SAM" id="SignalP"/>
    </source>
</evidence>
<dbReference type="PROSITE" id="PS51257">
    <property type="entry name" value="PROKAR_LIPOPROTEIN"/>
    <property type="match status" value="1"/>
</dbReference>
<feature type="chain" id="PRO_5026828744" description="Cytochrome c domain-containing protein" evidence="5">
    <location>
        <begin position="30"/>
        <end position="196"/>
    </location>
</feature>
<evidence type="ECO:0000313" key="8">
    <source>
        <dbReference type="Proteomes" id="UP000494255"/>
    </source>
</evidence>
<dbReference type="EMBL" id="CADIKC010000009">
    <property type="protein sequence ID" value="CAB3730473.1"/>
    <property type="molecule type" value="Genomic_DNA"/>
</dbReference>
<evidence type="ECO:0000256" key="1">
    <source>
        <dbReference type="ARBA" id="ARBA00022617"/>
    </source>
</evidence>
<dbReference type="Proteomes" id="UP000494255">
    <property type="component" value="Unassembled WGS sequence"/>
</dbReference>
<gene>
    <name evidence="7" type="ORF">LMG24238_05683</name>
</gene>
<dbReference type="PROSITE" id="PS51007">
    <property type="entry name" value="CYTC"/>
    <property type="match status" value="1"/>
</dbReference>
<feature type="signal peptide" evidence="5">
    <location>
        <begin position="1"/>
        <end position="29"/>
    </location>
</feature>
<protein>
    <recommendedName>
        <fullName evidence="6">Cytochrome c domain-containing protein</fullName>
    </recommendedName>
</protein>
<dbReference type="GeneID" id="97044265"/>
<dbReference type="GO" id="GO:0009055">
    <property type="term" value="F:electron transfer activity"/>
    <property type="evidence" value="ECO:0007669"/>
    <property type="project" value="InterPro"/>
</dbReference>
<dbReference type="PANTHER" id="PTHR35008:SF8">
    <property type="entry name" value="ALCOHOL DEHYDROGENASE CYTOCHROME C SUBUNIT"/>
    <property type="match status" value="1"/>
</dbReference>